<dbReference type="InterPro" id="IPR002372">
    <property type="entry name" value="PQQ_rpt_dom"/>
</dbReference>
<organism evidence="7 8">
    <name type="scientific">Marinobacter daqiaonensis</name>
    <dbReference type="NCBI Taxonomy" id="650891"/>
    <lineage>
        <taxon>Bacteria</taxon>
        <taxon>Pseudomonadati</taxon>
        <taxon>Pseudomonadota</taxon>
        <taxon>Gammaproteobacteria</taxon>
        <taxon>Pseudomonadales</taxon>
        <taxon>Marinobacteraceae</taxon>
        <taxon>Marinobacter</taxon>
    </lineage>
</organism>
<dbReference type="InterPro" id="IPR011047">
    <property type="entry name" value="Quinoprotein_ADH-like_sf"/>
</dbReference>
<dbReference type="EMBL" id="FOYW01000001">
    <property type="protein sequence ID" value="SFR43068.1"/>
    <property type="molecule type" value="Genomic_DNA"/>
</dbReference>
<evidence type="ECO:0000259" key="6">
    <source>
        <dbReference type="Pfam" id="PF13360"/>
    </source>
</evidence>
<dbReference type="NCBIfam" id="TIGR03300">
    <property type="entry name" value="assembly_YfgL"/>
    <property type="match status" value="1"/>
</dbReference>
<dbReference type="InterPro" id="IPR018391">
    <property type="entry name" value="PQQ_b-propeller_rpt"/>
</dbReference>
<dbReference type="GO" id="GO:0009279">
    <property type="term" value="C:cell outer membrane"/>
    <property type="evidence" value="ECO:0007669"/>
    <property type="project" value="UniProtKB-SubCell"/>
</dbReference>
<dbReference type="OrthoDB" id="5173551at2"/>
<proteinExistence type="inferred from homology"/>
<comment type="similarity">
    <text evidence="4">Belongs to the BamB family.</text>
</comment>
<dbReference type="Pfam" id="PF13360">
    <property type="entry name" value="PQQ_2"/>
    <property type="match status" value="1"/>
</dbReference>
<keyword evidence="3 4" id="KW-0998">Cell outer membrane</keyword>
<comment type="subunit">
    <text evidence="4">Part of the Bam complex.</text>
</comment>
<gene>
    <name evidence="4" type="primary">bamB</name>
    <name evidence="7" type="ORF">SAMN05216203_0242</name>
</gene>
<feature type="domain" description="Pyrrolo-quinoline quinone repeat" evidence="6">
    <location>
        <begin position="82"/>
        <end position="313"/>
    </location>
</feature>
<feature type="chain" id="PRO_5011802634" description="Outer membrane protein assembly factor BamB" evidence="5">
    <location>
        <begin position="26"/>
        <end position="391"/>
    </location>
</feature>
<dbReference type="HAMAP" id="MF_00923">
    <property type="entry name" value="OM_assembly_BamB"/>
    <property type="match status" value="1"/>
</dbReference>
<name>A0A1I6GLM0_9GAMM</name>
<comment type="function">
    <text evidence="4">Part of the outer membrane protein assembly complex, which is involved in assembly and insertion of beta-barrel proteins into the outer membrane.</text>
</comment>
<dbReference type="PANTHER" id="PTHR34512">
    <property type="entry name" value="CELL SURFACE PROTEIN"/>
    <property type="match status" value="1"/>
</dbReference>
<evidence type="ECO:0000256" key="3">
    <source>
        <dbReference type="ARBA" id="ARBA00023237"/>
    </source>
</evidence>
<protein>
    <recommendedName>
        <fullName evidence="4">Outer membrane protein assembly factor BamB</fullName>
    </recommendedName>
</protein>
<evidence type="ECO:0000256" key="2">
    <source>
        <dbReference type="ARBA" id="ARBA00023136"/>
    </source>
</evidence>
<dbReference type="Proteomes" id="UP000198644">
    <property type="component" value="Unassembled WGS sequence"/>
</dbReference>
<dbReference type="Gene3D" id="2.130.10.10">
    <property type="entry name" value="YVTN repeat-like/Quinoprotein amine dehydrogenase"/>
    <property type="match status" value="1"/>
</dbReference>
<keyword evidence="4" id="KW-0564">Palmitate</keyword>
<dbReference type="RefSeq" id="WP_092008489.1">
    <property type="nucleotide sequence ID" value="NZ_FOYW01000001.1"/>
</dbReference>
<evidence type="ECO:0000313" key="8">
    <source>
        <dbReference type="Proteomes" id="UP000198644"/>
    </source>
</evidence>
<dbReference type="InterPro" id="IPR017687">
    <property type="entry name" value="BamB"/>
</dbReference>
<evidence type="ECO:0000313" key="7">
    <source>
        <dbReference type="EMBL" id="SFR43068.1"/>
    </source>
</evidence>
<evidence type="ECO:0000256" key="5">
    <source>
        <dbReference type="SAM" id="SignalP"/>
    </source>
</evidence>
<sequence length="391" mass="41956">MPCGVRLKSFLAPAAVAALAALALAGCSSTENFEEADPVPEVVSSVSLEARWSLQVGDGYDGKYLHLRPTVVGGSLYAVSADGELVAVGPATGEVRWRRTLGETIMAGVGGDSRNLYVVTADAELMALNRRDGEELWRLRMPNEVLAPPRSNGSLVLTQTIDGRVVAADTRSGERLWQFDAPSPALSVRDTAPPVVGSELALISLANGRLVALSTDSGQPVWQYTVGEPSGRTELERLVDVTAEPVIVEGAALVAGYQGKLALVDLRNGQEIWSRSTSTFHSPALGPGRIFIAEANGDLVGLDASNLDPVWTQDELSWRRLSAPSAIDDFLVVGDYEGYLHILAQEDGQFQGQNRFDKAGIRAPMVRWENRLIVYGNSGRLAAFTLNDSRD</sequence>
<dbReference type="SUPFAM" id="SSF50998">
    <property type="entry name" value="Quinoprotein alcohol dehydrogenase-like"/>
    <property type="match status" value="1"/>
</dbReference>
<accession>A0A1I6GLM0</accession>
<dbReference type="GO" id="GO:0043165">
    <property type="term" value="P:Gram-negative-bacterium-type cell outer membrane assembly"/>
    <property type="evidence" value="ECO:0007669"/>
    <property type="project" value="UniProtKB-UniRule"/>
</dbReference>
<evidence type="ECO:0000256" key="1">
    <source>
        <dbReference type="ARBA" id="ARBA00022729"/>
    </source>
</evidence>
<keyword evidence="1 4" id="KW-0732">Signal</keyword>
<dbReference type="InterPro" id="IPR015943">
    <property type="entry name" value="WD40/YVTN_repeat-like_dom_sf"/>
</dbReference>
<comment type="subcellular location">
    <subcellularLocation>
        <location evidence="4">Cell outer membrane</location>
        <topology evidence="4">Lipid-anchor</topology>
    </subcellularLocation>
</comment>
<dbReference type="AlphaFoldDB" id="A0A1I6GLM0"/>
<keyword evidence="2 4" id="KW-0472">Membrane</keyword>
<dbReference type="PANTHER" id="PTHR34512:SF30">
    <property type="entry name" value="OUTER MEMBRANE PROTEIN ASSEMBLY FACTOR BAMB"/>
    <property type="match status" value="1"/>
</dbReference>
<keyword evidence="4" id="KW-0449">Lipoprotein</keyword>
<dbReference type="SMART" id="SM00564">
    <property type="entry name" value="PQQ"/>
    <property type="match status" value="6"/>
</dbReference>
<feature type="signal peptide" evidence="5">
    <location>
        <begin position="1"/>
        <end position="25"/>
    </location>
</feature>
<evidence type="ECO:0000256" key="4">
    <source>
        <dbReference type="HAMAP-Rule" id="MF_00923"/>
    </source>
</evidence>
<dbReference type="STRING" id="650891.SAMN05216203_0242"/>
<reference evidence="7 8" key="1">
    <citation type="submission" date="2016-10" db="EMBL/GenBank/DDBJ databases">
        <authorList>
            <person name="de Groot N.N."/>
        </authorList>
    </citation>
    <scope>NUCLEOTIDE SEQUENCE [LARGE SCALE GENOMIC DNA]</scope>
    <source>
        <strain evidence="7 8">CGMCC 1.9167</strain>
    </source>
</reference>
<dbReference type="GO" id="GO:0051205">
    <property type="term" value="P:protein insertion into membrane"/>
    <property type="evidence" value="ECO:0007669"/>
    <property type="project" value="UniProtKB-UniRule"/>
</dbReference>
<dbReference type="PROSITE" id="PS51257">
    <property type="entry name" value="PROKAR_LIPOPROTEIN"/>
    <property type="match status" value="1"/>
</dbReference>
<keyword evidence="8" id="KW-1185">Reference proteome</keyword>